<evidence type="ECO:0000256" key="2">
    <source>
        <dbReference type="ARBA" id="ARBA00011901"/>
    </source>
</evidence>
<keyword evidence="3" id="KW-0378">Hydrolase</keyword>
<evidence type="ECO:0000256" key="3">
    <source>
        <dbReference type="ARBA" id="ARBA00022801"/>
    </source>
</evidence>
<dbReference type="EC" id="3.5.1.28" evidence="2"/>
<comment type="catalytic activity">
    <reaction evidence="1">
        <text>Hydrolyzes the link between N-acetylmuramoyl residues and L-amino acid residues in certain cell-wall glycopeptides.</text>
        <dbReference type="EC" id="3.5.1.28"/>
    </reaction>
</comment>
<keyword evidence="4" id="KW-0812">Transmembrane</keyword>
<gene>
    <name evidence="6" type="ORF">GCM10023092_25960</name>
</gene>
<reference evidence="7" key="1">
    <citation type="journal article" date="2019" name="Int. J. Syst. Evol. Microbiol.">
        <title>The Global Catalogue of Microorganisms (GCM) 10K type strain sequencing project: providing services to taxonomists for standard genome sequencing and annotation.</title>
        <authorList>
            <consortium name="The Broad Institute Genomics Platform"/>
            <consortium name="The Broad Institute Genome Sequencing Center for Infectious Disease"/>
            <person name="Wu L."/>
            <person name="Ma J."/>
        </authorList>
    </citation>
    <scope>NUCLEOTIDE SEQUENCE [LARGE SCALE GENOMIC DNA]</scope>
    <source>
        <strain evidence="7">JCM 31921</strain>
    </source>
</reference>
<dbReference type="PANTHER" id="PTHR30404:SF0">
    <property type="entry name" value="N-ACETYLMURAMOYL-L-ALANINE AMIDASE AMIC"/>
    <property type="match status" value="1"/>
</dbReference>
<dbReference type="EMBL" id="BAABEZ010000024">
    <property type="protein sequence ID" value="GAA4458126.1"/>
    <property type="molecule type" value="Genomic_DNA"/>
</dbReference>
<protein>
    <recommendedName>
        <fullName evidence="2">N-acetylmuramoyl-L-alanine amidase</fullName>
        <ecNumber evidence="2">3.5.1.28</ecNumber>
    </recommendedName>
</protein>
<feature type="transmembrane region" description="Helical" evidence="4">
    <location>
        <begin position="269"/>
        <end position="289"/>
    </location>
</feature>
<evidence type="ECO:0000313" key="6">
    <source>
        <dbReference type="EMBL" id="GAA4458126.1"/>
    </source>
</evidence>
<dbReference type="CDD" id="cd02696">
    <property type="entry name" value="MurNAc-LAA"/>
    <property type="match status" value="1"/>
</dbReference>
<accession>A0ABP8MY82</accession>
<dbReference type="SUPFAM" id="SSF53187">
    <property type="entry name" value="Zn-dependent exopeptidases"/>
    <property type="match status" value="1"/>
</dbReference>
<feature type="transmembrane region" description="Helical" evidence="4">
    <location>
        <begin position="6"/>
        <end position="26"/>
    </location>
</feature>
<dbReference type="PANTHER" id="PTHR30404">
    <property type="entry name" value="N-ACETYLMURAMOYL-L-ALANINE AMIDASE"/>
    <property type="match status" value="1"/>
</dbReference>
<sequence>MIFSFFTWLLKTGICSGLFYAYYHVMLRQRRSFVFNRMYLIAATLCSAIIPLMQIPFFSSPAPAAVFPLLEPGASSLMQEHVDAAAKGVFPWQHYILPAYALVTFLLLMRILVQLFRVYRWKQTGHCVSFQGAVLVKTKHPGAPFSFMHLLFWPESLDTQSAEARCVLLHEQAHIDQKHSLDKLLMQLVCAVAWLNPFYWIIERQLQLQHEFLADEAAVAPADADAFARMLLLAGFGARQQHIVHHFTQSSVAKRLHMIRKSADKRLSFMHRVAPAMLALLTIVLFSFTSSRDTPRAGRKVTIVLDAGHGGVQDKGAVSSGGQSEKDLMLSLVQELNSLSAEYNITVVSTRSADEFVPLDTRVQRAAASGADMFISLHMDKTEGQGQYELGIAPKNVQYQQSRVAASALADRFQKDLQLPVTLTDQGRIRVLRDNKLPAVLLSCGNIGNPQHVTMMSDPAQRERFCRAILSGIVNYANSR</sequence>
<keyword evidence="4" id="KW-0472">Membrane</keyword>
<name>A0ABP8MY82_9BACT</name>
<dbReference type="Pfam" id="PF05569">
    <property type="entry name" value="Peptidase_M56"/>
    <property type="match status" value="1"/>
</dbReference>
<evidence type="ECO:0000259" key="5">
    <source>
        <dbReference type="SMART" id="SM00646"/>
    </source>
</evidence>
<dbReference type="Pfam" id="PF01520">
    <property type="entry name" value="Amidase_3"/>
    <property type="match status" value="1"/>
</dbReference>
<feature type="transmembrane region" description="Helical" evidence="4">
    <location>
        <begin position="38"/>
        <end position="58"/>
    </location>
</feature>
<evidence type="ECO:0000256" key="1">
    <source>
        <dbReference type="ARBA" id="ARBA00001561"/>
    </source>
</evidence>
<keyword evidence="4" id="KW-1133">Transmembrane helix</keyword>
<feature type="domain" description="MurNAc-LAA" evidence="5">
    <location>
        <begin position="363"/>
        <end position="474"/>
    </location>
</feature>
<feature type="transmembrane region" description="Helical" evidence="4">
    <location>
        <begin position="95"/>
        <end position="113"/>
    </location>
</feature>
<dbReference type="InterPro" id="IPR050695">
    <property type="entry name" value="N-acetylmuramoyl_amidase_3"/>
</dbReference>
<comment type="caution">
    <text evidence="6">The sequence shown here is derived from an EMBL/GenBank/DDBJ whole genome shotgun (WGS) entry which is preliminary data.</text>
</comment>
<dbReference type="RefSeq" id="WP_344827964.1">
    <property type="nucleotide sequence ID" value="NZ_BAABEZ010000024.1"/>
</dbReference>
<evidence type="ECO:0000313" key="7">
    <source>
        <dbReference type="Proteomes" id="UP001501410"/>
    </source>
</evidence>
<evidence type="ECO:0000256" key="4">
    <source>
        <dbReference type="SAM" id="Phobius"/>
    </source>
</evidence>
<organism evidence="6 7">
    <name type="scientific">Rurimicrobium arvi</name>
    <dbReference type="NCBI Taxonomy" id="2049916"/>
    <lineage>
        <taxon>Bacteria</taxon>
        <taxon>Pseudomonadati</taxon>
        <taxon>Bacteroidota</taxon>
        <taxon>Chitinophagia</taxon>
        <taxon>Chitinophagales</taxon>
        <taxon>Chitinophagaceae</taxon>
        <taxon>Rurimicrobium</taxon>
    </lineage>
</organism>
<dbReference type="SMART" id="SM00646">
    <property type="entry name" value="Ami_3"/>
    <property type="match status" value="1"/>
</dbReference>
<dbReference type="InterPro" id="IPR008756">
    <property type="entry name" value="Peptidase_M56"/>
</dbReference>
<dbReference type="Gene3D" id="3.40.630.40">
    <property type="entry name" value="Zn-dependent exopeptidases"/>
    <property type="match status" value="1"/>
</dbReference>
<keyword evidence="7" id="KW-1185">Reference proteome</keyword>
<proteinExistence type="predicted"/>
<dbReference type="Proteomes" id="UP001501410">
    <property type="component" value="Unassembled WGS sequence"/>
</dbReference>
<dbReference type="InterPro" id="IPR002508">
    <property type="entry name" value="MurNAc-LAA_cat"/>
</dbReference>